<dbReference type="EMBL" id="JAUSRL010000002">
    <property type="protein sequence ID" value="MDP9959437.1"/>
    <property type="molecule type" value="Genomic_DNA"/>
</dbReference>
<dbReference type="InterPro" id="IPR046582">
    <property type="entry name" value="DUF6630"/>
</dbReference>
<sequence length="156" mass="18310">MEKYVEIIKLLVSNEDDRNSIIDRLIEIKSNSSLYEDTFFRMPDDGQDIIWLAMVDMLIESGHAFEIDWKEDYSTAKNQTEILLGNKNASVEIEKDEDLYNLEAESFFPLLNKKIEKSGYQLLNLDIDSDSYVSLLVNYECIHRLLALDNRIKEYR</sequence>
<accession>A0ABT9SJ28</accession>
<evidence type="ECO:0000259" key="1">
    <source>
        <dbReference type="Pfam" id="PF20335"/>
    </source>
</evidence>
<protein>
    <recommendedName>
        <fullName evidence="1">DUF6630 domain-containing protein</fullName>
    </recommendedName>
</protein>
<organism evidence="2 3">
    <name type="scientific">Chryseobacterium lathyri</name>
    <dbReference type="NCBI Taxonomy" id="395933"/>
    <lineage>
        <taxon>Bacteria</taxon>
        <taxon>Pseudomonadati</taxon>
        <taxon>Bacteroidota</taxon>
        <taxon>Flavobacteriia</taxon>
        <taxon>Flavobacteriales</taxon>
        <taxon>Weeksellaceae</taxon>
        <taxon>Chryseobacterium group</taxon>
        <taxon>Chryseobacterium</taxon>
    </lineage>
</organism>
<dbReference type="Pfam" id="PF20335">
    <property type="entry name" value="DUF6630"/>
    <property type="match status" value="1"/>
</dbReference>
<comment type="caution">
    <text evidence="2">The sequence shown here is derived from an EMBL/GenBank/DDBJ whole genome shotgun (WGS) entry which is preliminary data.</text>
</comment>
<dbReference type="Proteomes" id="UP001235513">
    <property type="component" value="Unassembled WGS sequence"/>
</dbReference>
<dbReference type="RefSeq" id="WP_306842242.1">
    <property type="nucleotide sequence ID" value="NZ_JAUSRL010000002.1"/>
</dbReference>
<keyword evidence="3" id="KW-1185">Reference proteome</keyword>
<proteinExistence type="predicted"/>
<evidence type="ECO:0000313" key="3">
    <source>
        <dbReference type="Proteomes" id="UP001235513"/>
    </source>
</evidence>
<evidence type="ECO:0000313" key="2">
    <source>
        <dbReference type="EMBL" id="MDP9959437.1"/>
    </source>
</evidence>
<name>A0ABT9SJ28_9FLAO</name>
<gene>
    <name evidence="2" type="ORF">J2T04_001316</name>
</gene>
<reference evidence="2 3" key="1">
    <citation type="submission" date="2023-07" db="EMBL/GenBank/DDBJ databases">
        <title>Sorghum-associated microbial communities from plants grown in Nebraska, USA.</title>
        <authorList>
            <person name="Schachtman D."/>
        </authorList>
    </citation>
    <scope>NUCLEOTIDE SEQUENCE [LARGE SCALE GENOMIC DNA]</scope>
    <source>
        <strain evidence="2 3">CC351</strain>
    </source>
</reference>
<feature type="domain" description="DUF6630" evidence="1">
    <location>
        <begin position="6"/>
        <end position="149"/>
    </location>
</feature>